<dbReference type="CDD" id="cd06267">
    <property type="entry name" value="PBP1_LacI_sugar_binding-like"/>
    <property type="match status" value="1"/>
</dbReference>
<feature type="binding site" evidence="15">
    <location>
        <position position="467"/>
    </location>
    <ligand>
        <name>substrate</name>
    </ligand>
</feature>
<dbReference type="InterPro" id="IPR002139">
    <property type="entry name" value="Ribo/fructo_kinase"/>
</dbReference>
<dbReference type="PROSITE" id="PS00583">
    <property type="entry name" value="PFKB_KINASES_1"/>
    <property type="match status" value="1"/>
</dbReference>
<keyword evidence="14 15" id="KW-0119">Carbohydrate metabolism</keyword>
<evidence type="ECO:0000256" key="9">
    <source>
        <dbReference type="ARBA" id="ARBA00022842"/>
    </source>
</evidence>
<feature type="binding site" evidence="15">
    <location>
        <begin position="366"/>
        <end position="370"/>
    </location>
    <ligand>
        <name>substrate</name>
    </ligand>
</feature>
<comment type="pathway">
    <text evidence="15">Carbohydrate metabolism; D-ribose degradation; D-ribose 5-phosphate from beta-D-ribopyranose: step 2/2.</text>
</comment>
<dbReference type="SUPFAM" id="SSF53822">
    <property type="entry name" value="Periplasmic binding protein-like I"/>
    <property type="match status" value="1"/>
</dbReference>
<keyword evidence="13" id="KW-0804">Transcription</keyword>
<dbReference type="PROSITE" id="PS50932">
    <property type="entry name" value="HTH_LACI_2"/>
    <property type="match status" value="1"/>
</dbReference>
<evidence type="ECO:0000256" key="4">
    <source>
        <dbReference type="ARBA" id="ARBA00022679"/>
    </source>
</evidence>
<comment type="cofactor">
    <cofactor evidence="15">
        <name>Mg(2+)</name>
        <dbReference type="ChEBI" id="CHEBI:18420"/>
    </cofactor>
    <text evidence="15">Requires a divalent cation, most likely magnesium in vivo, as an electrophilic catalyst to aid phosphoryl group transfer. It is the chelate of the metal and the nucleotide that is the actual substrate.</text>
</comment>
<dbReference type="PANTHER" id="PTHR10584:SF166">
    <property type="entry name" value="RIBOKINASE"/>
    <property type="match status" value="1"/>
</dbReference>
<dbReference type="InterPro" id="IPR000843">
    <property type="entry name" value="HTH_LacI"/>
</dbReference>
<keyword evidence="11" id="KW-0805">Transcription regulation</keyword>
<feature type="binding site" evidence="15">
    <location>
        <position position="609"/>
    </location>
    <ligand>
        <name>K(+)</name>
        <dbReference type="ChEBI" id="CHEBI:29103"/>
    </ligand>
</feature>
<feature type="active site" description="Proton acceptor" evidence="15">
    <location>
        <position position="576"/>
    </location>
</feature>
<keyword evidence="10 15" id="KW-0630">Potassium</keyword>
<feature type="domain" description="HTH lacI-type" evidence="16">
    <location>
        <begin position="1"/>
        <end position="47"/>
    </location>
</feature>
<comment type="subunit">
    <text evidence="15">Homodimer.</text>
</comment>
<evidence type="ECO:0000256" key="1">
    <source>
        <dbReference type="ARBA" id="ARBA00005380"/>
    </source>
</evidence>
<keyword evidence="7 15" id="KW-0418">Kinase</keyword>
<proteinExistence type="inferred from homology"/>
<accession>A0ABT2T973</accession>
<dbReference type="InterPro" id="IPR011877">
    <property type="entry name" value="Ribokinase"/>
</dbReference>
<protein>
    <recommendedName>
        <fullName evidence="3 15">Ribokinase</fullName>
        <shortName evidence="15">RK</shortName>
        <ecNumber evidence="2 15">2.7.1.15</ecNumber>
    </recommendedName>
</protein>
<evidence type="ECO:0000256" key="15">
    <source>
        <dbReference type="HAMAP-Rule" id="MF_01987"/>
    </source>
</evidence>
<comment type="similarity">
    <text evidence="1">Belongs to the carbohydrate kinase pfkB family.</text>
</comment>
<evidence type="ECO:0000313" key="17">
    <source>
        <dbReference type="EMBL" id="MCU6746822.1"/>
    </source>
</evidence>
<comment type="activity regulation">
    <text evidence="15">Activated by a monovalent cation that binds near, but not in, the active site. The most likely occupant of the site in vivo is potassium. Ion binding induces a conformational change that may alter substrate affinity.</text>
</comment>
<dbReference type="SMART" id="SM00354">
    <property type="entry name" value="HTH_LACI"/>
    <property type="match status" value="1"/>
</dbReference>
<evidence type="ECO:0000256" key="8">
    <source>
        <dbReference type="ARBA" id="ARBA00022840"/>
    </source>
</evidence>
<reference evidence="17 18" key="1">
    <citation type="journal article" date="2021" name="ISME Commun">
        <title>Automated analysis of genomic sequences facilitates high-throughput and comprehensive description of bacteria.</title>
        <authorList>
            <person name="Hitch T.C.A."/>
        </authorList>
    </citation>
    <scope>NUCLEOTIDE SEQUENCE [LARGE SCALE GENOMIC DNA]</scope>
    <source>
        <strain evidence="17 18">H2_18</strain>
    </source>
</reference>
<dbReference type="InterPro" id="IPR011611">
    <property type="entry name" value="PfkB_dom"/>
</dbReference>
<dbReference type="CDD" id="cd01392">
    <property type="entry name" value="HTH_LacI"/>
    <property type="match status" value="1"/>
</dbReference>
<dbReference type="Gene3D" id="1.10.260.40">
    <property type="entry name" value="lambda repressor-like DNA-binding domains"/>
    <property type="match status" value="1"/>
</dbReference>
<evidence type="ECO:0000256" key="7">
    <source>
        <dbReference type="ARBA" id="ARBA00022777"/>
    </source>
</evidence>
<evidence type="ECO:0000256" key="14">
    <source>
        <dbReference type="ARBA" id="ARBA00023277"/>
    </source>
</evidence>
<keyword evidence="15" id="KW-0963">Cytoplasm</keyword>
<feature type="binding site" evidence="15">
    <location>
        <position position="511"/>
    </location>
    <ligand>
        <name>ATP</name>
        <dbReference type="ChEBI" id="CHEBI:30616"/>
    </ligand>
</feature>
<gene>
    <name evidence="15" type="primary">rbsK</name>
    <name evidence="17" type="ORF">OCV51_03960</name>
</gene>
<evidence type="ECO:0000259" key="16">
    <source>
        <dbReference type="PROSITE" id="PS50932"/>
    </source>
</evidence>
<dbReference type="Gene3D" id="3.40.50.2300">
    <property type="match status" value="2"/>
</dbReference>
<evidence type="ECO:0000256" key="11">
    <source>
        <dbReference type="ARBA" id="ARBA00023015"/>
    </source>
</evidence>
<dbReference type="Pfam" id="PF13377">
    <property type="entry name" value="Peripla_BP_3"/>
    <property type="match status" value="1"/>
</dbReference>
<feature type="binding site" evidence="15">
    <location>
        <position position="576"/>
    </location>
    <ligand>
        <name>substrate</name>
    </ligand>
</feature>
<evidence type="ECO:0000256" key="13">
    <source>
        <dbReference type="ARBA" id="ARBA00023163"/>
    </source>
</evidence>
<dbReference type="Gene3D" id="3.40.1190.20">
    <property type="match status" value="1"/>
</dbReference>
<comment type="similarity">
    <text evidence="15">Belongs to the carbohydrate kinase PfkB family. Ribokinase subfamily.</text>
</comment>
<keyword evidence="8 15" id="KW-0067">ATP-binding</keyword>
<keyword evidence="5 15" id="KW-0479">Metal-binding</keyword>
<comment type="caution">
    <text evidence="15">Lacks conserved residue(s) required for the propagation of feature annotation.</text>
</comment>
<dbReference type="HAMAP" id="MF_01987">
    <property type="entry name" value="Ribokinase"/>
    <property type="match status" value="1"/>
</dbReference>
<keyword evidence="4 15" id="KW-0808">Transferase</keyword>
<dbReference type="InterPro" id="IPR002173">
    <property type="entry name" value="Carboh/pur_kinase_PfkB_CS"/>
</dbReference>
<evidence type="ECO:0000256" key="3">
    <source>
        <dbReference type="ARBA" id="ARBA00016943"/>
    </source>
</evidence>
<feature type="binding site" evidence="15">
    <location>
        <position position="570"/>
    </location>
    <ligand>
        <name>K(+)</name>
        <dbReference type="ChEBI" id="CHEBI:29103"/>
    </ligand>
</feature>
<feature type="binding site" evidence="15">
    <location>
        <position position="611"/>
    </location>
    <ligand>
        <name>K(+)</name>
        <dbReference type="ChEBI" id="CHEBI:29103"/>
    </ligand>
</feature>
<evidence type="ECO:0000313" key="18">
    <source>
        <dbReference type="Proteomes" id="UP001652394"/>
    </source>
</evidence>
<comment type="catalytic activity">
    <reaction evidence="15">
        <text>D-ribose + ATP = D-ribose 5-phosphate + ADP + H(+)</text>
        <dbReference type="Rhea" id="RHEA:13697"/>
        <dbReference type="ChEBI" id="CHEBI:15378"/>
        <dbReference type="ChEBI" id="CHEBI:30616"/>
        <dbReference type="ChEBI" id="CHEBI:47013"/>
        <dbReference type="ChEBI" id="CHEBI:78346"/>
        <dbReference type="ChEBI" id="CHEBI:456216"/>
        <dbReference type="EC" id="2.7.1.15"/>
    </reaction>
</comment>
<dbReference type="EMBL" id="JAOQJX010000004">
    <property type="protein sequence ID" value="MCU6746822.1"/>
    <property type="molecule type" value="Genomic_DNA"/>
</dbReference>
<dbReference type="PRINTS" id="PR00990">
    <property type="entry name" value="RIBOKINASE"/>
</dbReference>
<dbReference type="EC" id="2.7.1.15" evidence="2 15"/>
<feature type="binding site" evidence="15">
    <location>
        <begin position="338"/>
        <end position="340"/>
    </location>
    <ligand>
        <name>substrate</name>
    </ligand>
</feature>
<dbReference type="InterPro" id="IPR010982">
    <property type="entry name" value="Lambda_DNA-bd_dom_sf"/>
</dbReference>
<dbReference type="InterPro" id="IPR028082">
    <property type="entry name" value="Peripla_BP_I"/>
</dbReference>
<dbReference type="SUPFAM" id="SSF53613">
    <property type="entry name" value="Ribokinase-like"/>
    <property type="match status" value="1"/>
</dbReference>
<keyword evidence="12" id="KW-0238">DNA-binding</keyword>
<dbReference type="Proteomes" id="UP001652394">
    <property type="component" value="Unassembled WGS sequence"/>
</dbReference>
<sequence length="641" mass="71686">MNIQEIAKLAGVSVSTVSKVMNGKDKDISEKTRKKVLQIIKDTSYMPYAKYRAKEGLINRFIGLIIEKNNPYYAELIAFVEEALRVRDFYLIVYTIDSSEEEIEKTLNELQKRGVPGVIIDSPKVILSSTEECKLVYLAHTGNFESEQKNTFYYRCYDAGRLAAKTLFEAGHQKISCMLLETEKTILDGVEAVSRERNHRKEFITSYIANSKEEIYQNALEICVGDNATAVICSDAEMAGAIVEYAKKIGLKIPEECSLLCTRDQEVLKYLAGGISAIDYPIHQIAEDAVSHLLKMIIEKQESEIARRFFPELHERNSIWNICAESKTEKIIVIGSMNMDNSIEGTLTPVNGETTIATNILMMPGGKGANQAVGVGRLGGASYMIGKIGKDVDGRRIYKSLIDNSVRTEGVEFDEHASSGKAFVHIDKKGENAIVVYRGANGNLDEAQLRRHEDLFKSAKYCLLSCELSGDILIAAKNICKINGVEIILKPSAIENIGEDFLEGIEYIVPNEKEMERIYPTDDLNLEERAEKLLELGVKNIIVTRGRQGVYLKNKQYSKYFDKNPFTAIDSTGGADAFISAMAVSLSEGRDLIYSIVYASYAAGITVTRYGVQEALPDRKTMHIYHDEIERQYRKEKDGGD</sequence>
<dbReference type="RefSeq" id="WP_059066345.1">
    <property type="nucleotide sequence ID" value="NZ_JAOQJX010000004.1"/>
</dbReference>
<dbReference type="CDD" id="cd01174">
    <property type="entry name" value="ribokinase"/>
    <property type="match status" value="1"/>
</dbReference>
<comment type="caution">
    <text evidence="17">The sequence shown here is derived from an EMBL/GenBank/DDBJ whole genome shotgun (WGS) entry which is preliminary data.</text>
</comment>
<feature type="binding site" evidence="15">
    <location>
        <position position="606"/>
    </location>
    <ligand>
        <name>K(+)</name>
        <dbReference type="ChEBI" id="CHEBI:29103"/>
    </ligand>
</feature>
<dbReference type="InterPro" id="IPR029056">
    <property type="entry name" value="Ribokinase-like"/>
</dbReference>
<dbReference type="PROSITE" id="PS00356">
    <property type="entry name" value="HTH_LACI_1"/>
    <property type="match status" value="1"/>
</dbReference>
<evidence type="ECO:0000256" key="10">
    <source>
        <dbReference type="ARBA" id="ARBA00022958"/>
    </source>
</evidence>
<name>A0ABT2T973_9FIRM</name>
<dbReference type="Pfam" id="PF00294">
    <property type="entry name" value="PfkB"/>
    <property type="match status" value="1"/>
</dbReference>
<dbReference type="Pfam" id="PF00356">
    <property type="entry name" value="LacI"/>
    <property type="match status" value="1"/>
</dbReference>
<dbReference type="SUPFAM" id="SSF47413">
    <property type="entry name" value="lambda repressor-like DNA-binding domains"/>
    <property type="match status" value="1"/>
</dbReference>
<keyword evidence="18" id="KW-1185">Reference proteome</keyword>
<keyword evidence="6 15" id="KW-0547">Nucleotide-binding</keyword>
<dbReference type="GO" id="GO:0016301">
    <property type="term" value="F:kinase activity"/>
    <property type="evidence" value="ECO:0007669"/>
    <property type="project" value="UniProtKB-KW"/>
</dbReference>
<comment type="function">
    <text evidence="15">Catalyzes the phosphorylation of ribose at O-5 in a reaction requiring ATP and magnesium. The resulting D-ribose-5-phosphate can then be used either for sythesis of nucleotides, histidine, and tryptophan, or as a component of the pentose phosphate pathway.</text>
</comment>
<evidence type="ECO:0000256" key="12">
    <source>
        <dbReference type="ARBA" id="ARBA00023125"/>
    </source>
</evidence>
<organism evidence="17 18">
    <name type="scientific">Faecalicatena acetigenes</name>
    <dbReference type="NCBI Taxonomy" id="2981790"/>
    <lineage>
        <taxon>Bacteria</taxon>
        <taxon>Bacillati</taxon>
        <taxon>Bacillota</taxon>
        <taxon>Clostridia</taxon>
        <taxon>Lachnospirales</taxon>
        <taxon>Lachnospiraceae</taxon>
        <taxon>Faecalicatena</taxon>
    </lineage>
</organism>
<dbReference type="InterPro" id="IPR046335">
    <property type="entry name" value="LacI/GalR-like_sensor"/>
</dbReference>
<evidence type="ECO:0000256" key="6">
    <source>
        <dbReference type="ARBA" id="ARBA00022741"/>
    </source>
</evidence>
<dbReference type="PANTHER" id="PTHR10584">
    <property type="entry name" value="SUGAR KINASE"/>
    <property type="match status" value="1"/>
</dbReference>
<evidence type="ECO:0000256" key="2">
    <source>
        <dbReference type="ARBA" id="ARBA00012035"/>
    </source>
</evidence>
<evidence type="ECO:0000256" key="5">
    <source>
        <dbReference type="ARBA" id="ARBA00022723"/>
    </source>
</evidence>
<feature type="binding site" evidence="15">
    <location>
        <begin position="544"/>
        <end position="549"/>
    </location>
    <ligand>
        <name>ATP</name>
        <dbReference type="ChEBI" id="CHEBI:30616"/>
    </ligand>
</feature>
<feature type="binding site" evidence="15">
    <location>
        <position position="572"/>
    </location>
    <ligand>
        <name>K(+)</name>
        <dbReference type="ChEBI" id="CHEBI:29103"/>
    </ligand>
</feature>
<comment type="subcellular location">
    <subcellularLocation>
        <location evidence="15">Cytoplasm</location>
    </subcellularLocation>
</comment>
<keyword evidence="9 15" id="KW-0460">Magnesium</keyword>